<dbReference type="EMBL" id="CP014327">
    <property type="protein sequence ID" value="AML51913.1"/>
    <property type="molecule type" value="Genomic_DNA"/>
</dbReference>
<accession>A0A126V0S6</accession>
<dbReference type="AlphaFoldDB" id="A0A126V0S6"/>
<dbReference type="OrthoDB" id="2086138at2"/>
<evidence type="ECO:0000313" key="4">
    <source>
        <dbReference type="Proteomes" id="UP000070371"/>
    </source>
</evidence>
<feature type="region of interest" description="Disordered" evidence="1">
    <location>
        <begin position="124"/>
        <end position="180"/>
    </location>
</feature>
<keyword evidence="4" id="KW-1185">Reference proteome</keyword>
<proteinExistence type="predicted"/>
<gene>
    <name evidence="3" type="ORF">RC74_12130</name>
</gene>
<dbReference type="Proteomes" id="UP000070371">
    <property type="component" value="Chromosome"/>
</dbReference>
<reference evidence="3 4" key="1">
    <citation type="submission" date="2016-02" db="EMBL/GenBank/DDBJ databases">
        <title>Complete genome sequence of Halocynthiibacter arcticus PAMC 20958t from arctic marine sediment.</title>
        <authorList>
            <person name="Lee Y.M."/>
            <person name="Baek K."/>
            <person name="Lee H.K."/>
            <person name="Shin S.C."/>
        </authorList>
    </citation>
    <scope>NUCLEOTIDE SEQUENCE [LARGE SCALE GENOMIC DNA]</scope>
    <source>
        <strain evidence="3">PAMC 20958</strain>
    </source>
</reference>
<dbReference type="InterPro" id="IPR043736">
    <property type="entry name" value="DUF5681"/>
</dbReference>
<organism evidence="3 4">
    <name type="scientific">Falsihalocynthiibacter arcticus</name>
    <dbReference type="NCBI Taxonomy" id="1579316"/>
    <lineage>
        <taxon>Bacteria</taxon>
        <taxon>Pseudomonadati</taxon>
        <taxon>Pseudomonadota</taxon>
        <taxon>Alphaproteobacteria</taxon>
        <taxon>Rhodobacterales</taxon>
        <taxon>Roseobacteraceae</taxon>
        <taxon>Falsihalocynthiibacter</taxon>
    </lineage>
</organism>
<dbReference type="RefSeq" id="WP_052275155.1">
    <property type="nucleotide sequence ID" value="NZ_CP014327.1"/>
</dbReference>
<evidence type="ECO:0000256" key="1">
    <source>
        <dbReference type="SAM" id="MobiDB-lite"/>
    </source>
</evidence>
<feature type="compositionally biased region" description="Polar residues" evidence="1">
    <location>
        <begin position="1"/>
        <end position="11"/>
    </location>
</feature>
<feature type="region of interest" description="Disordered" evidence="1">
    <location>
        <begin position="1"/>
        <end position="45"/>
    </location>
</feature>
<dbReference type="STRING" id="1579316.RC74_12130"/>
<dbReference type="KEGG" id="hat:RC74_12130"/>
<feature type="domain" description="DUF5681" evidence="2">
    <location>
        <begin position="24"/>
        <end position="101"/>
    </location>
</feature>
<evidence type="ECO:0000259" key="2">
    <source>
        <dbReference type="Pfam" id="PF18932"/>
    </source>
</evidence>
<dbReference type="Pfam" id="PF18932">
    <property type="entry name" value="DUF5681"/>
    <property type="match status" value="1"/>
</dbReference>
<protein>
    <recommendedName>
        <fullName evidence="2">DUF5681 domain-containing protein</fullName>
    </recommendedName>
</protein>
<evidence type="ECO:0000313" key="3">
    <source>
        <dbReference type="EMBL" id="AML51913.1"/>
    </source>
</evidence>
<sequence length="180" mass="19366">MTYNDPKNPSPDQDYEVGYCRPPKETQFKSGQSGNPKGRKEKTKSVQAQMLEVLSKKVSITEGGKTKKIPVQEVILRSLANKAAKGDLKAAAFVLNLMNSPEYADTDAIDQTSLSSDDQAMLDEMMRQLSGADSSDLPECSPPVAAQSALTEPLAEHKDAQSKSDNTISVGDTDGGRTDV</sequence>
<name>A0A126V0S6_9RHOB</name>